<proteinExistence type="predicted"/>
<dbReference type="RefSeq" id="XP_068139388.1">
    <property type="nucleotide sequence ID" value="XM_068283287.1"/>
</dbReference>
<reference evidence="1 2" key="1">
    <citation type="journal article" date="2016" name="PLoS ONE">
        <title>Sequence Assembly of Yarrowia lipolytica Strain W29/CLIB89 Shows Transposable Element Diversity.</title>
        <authorList>
            <person name="Magnan C."/>
            <person name="Yu J."/>
            <person name="Chang I."/>
            <person name="Jahn E."/>
            <person name="Kanomata Y."/>
            <person name="Wu J."/>
            <person name="Zeller M."/>
            <person name="Oakes M."/>
            <person name="Baldi P."/>
            <person name="Sandmeyer S."/>
        </authorList>
    </citation>
    <scope>NUCLEOTIDE SEQUENCE [LARGE SCALE GENOMIC DNA]</scope>
    <source>
        <strain evidence="2">CLIB89(W29)</strain>
    </source>
</reference>
<accession>A0A1D8NMD7</accession>
<name>A0A1D8NMD7_YARLL</name>
<dbReference type="Proteomes" id="UP000182444">
    <property type="component" value="Chromosome 1F"/>
</dbReference>
<protein>
    <submittedName>
        <fullName evidence="1">Uncharacterized protein</fullName>
    </submittedName>
</protein>
<evidence type="ECO:0000313" key="2">
    <source>
        <dbReference type="Proteomes" id="UP000182444"/>
    </source>
</evidence>
<dbReference type="AlphaFoldDB" id="A0A1D8NMD7"/>
<dbReference type="EMBL" id="CP017558">
    <property type="protein sequence ID" value="AOW06788.1"/>
    <property type="molecule type" value="Genomic_DNA"/>
</dbReference>
<organism evidence="1 2">
    <name type="scientific">Yarrowia lipolytica</name>
    <name type="common">Candida lipolytica</name>
    <dbReference type="NCBI Taxonomy" id="4952"/>
    <lineage>
        <taxon>Eukaryota</taxon>
        <taxon>Fungi</taxon>
        <taxon>Dikarya</taxon>
        <taxon>Ascomycota</taxon>
        <taxon>Saccharomycotina</taxon>
        <taxon>Dipodascomycetes</taxon>
        <taxon>Dipodascales</taxon>
        <taxon>Dipodascales incertae sedis</taxon>
        <taxon>Yarrowia</taxon>
    </lineage>
</organism>
<sequence length="107" mass="11903">MEKASSSHIKRPVQEYKQAQGYTWSASFNLVTSRTIPDLVAYSNCSTAGLCGHHCILLEAAINKPRQKQSETDPDSPLHALHTIPRSPSLRMYYGSSHALLKKPVRP</sequence>
<dbReference type="GeneID" id="94583877"/>
<evidence type="ECO:0000313" key="1">
    <source>
        <dbReference type="EMBL" id="AOW06788.1"/>
    </source>
</evidence>
<gene>
    <name evidence="1" type="ORF">YALI1_F10288g</name>
</gene>
<dbReference type="VEuPathDB" id="FungiDB:YALI1_F10288g"/>